<organism evidence="2 3">
    <name type="scientific">Trematosphaeria pertusa</name>
    <dbReference type="NCBI Taxonomy" id="390896"/>
    <lineage>
        <taxon>Eukaryota</taxon>
        <taxon>Fungi</taxon>
        <taxon>Dikarya</taxon>
        <taxon>Ascomycota</taxon>
        <taxon>Pezizomycotina</taxon>
        <taxon>Dothideomycetes</taxon>
        <taxon>Pleosporomycetidae</taxon>
        <taxon>Pleosporales</taxon>
        <taxon>Massarineae</taxon>
        <taxon>Trematosphaeriaceae</taxon>
        <taxon>Trematosphaeria</taxon>
    </lineage>
</organism>
<dbReference type="EMBL" id="ML987199">
    <property type="protein sequence ID" value="KAF2246080.1"/>
    <property type="molecule type" value="Genomic_DNA"/>
</dbReference>
<feature type="transmembrane region" description="Helical" evidence="1">
    <location>
        <begin position="38"/>
        <end position="54"/>
    </location>
</feature>
<dbReference type="OrthoDB" id="3868412at2759"/>
<evidence type="ECO:0000313" key="3">
    <source>
        <dbReference type="Proteomes" id="UP000800094"/>
    </source>
</evidence>
<keyword evidence="1" id="KW-0472">Membrane</keyword>
<reference evidence="2" key="1">
    <citation type="journal article" date="2020" name="Stud. Mycol.">
        <title>101 Dothideomycetes genomes: a test case for predicting lifestyles and emergence of pathogens.</title>
        <authorList>
            <person name="Haridas S."/>
            <person name="Albert R."/>
            <person name="Binder M."/>
            <person name="Bloem J."/>
            <person name="Labutti K."/>
            <person name="Salamov A."/>
            <person name="Andreopoulos B."/>
            <person name="Baker S."/>
            <person name="Barry K."/>
            <person name="Bills G."/>
            <person name="Bluhm B."/>
            <person name="Cannon C."/>
            <person name="Castanera R."/>
            <person name="Culley D."/>
            <person name="Daum C."/>
            <person name="Ezra D."/>
            <person name="Gonzalez J."/>
            <person name="Henrissat B."/>
            <person name="Kuo A."/>
            <person name="Liang C."/>
            <person name="Lipzen A."/>
            <person name="Lutzoni F."/>
            <person name="Magnuson J."/>
            <person name="Mondo S."/>
            <person name="Nolan M."/>
            <person name="Ohm R."/>
            <person name="Pangilinan J."/>
            <person name="Park H.-J."/>
            <person name="Ramirez L."/>
            <person name="Alfaro M."/>
            <person name="Sun H."/>
            <person name="Tritt A."/>
            <person name="Yoshinaga Y."/>
            <person name="Zwiers L.-H."/>
            <person name="Turgeon B."/>
            <person name="Goodwin S."/>
            <person name="Spatafora J."/>
            <person name="Crous P."/>
            <person name="Grigoriev I."/>
        </authorList>
    </citation>
    <scope>NUCLEOTIDE SEQUENCE</scope>
    <source>
        <strain evidence="2">CBS 122368</strain>
    </source>
</reference>
<dbReference type="RefSeq" id="XP_033681084.1">
    <property type="nucleotide sequence ID" value="XM_033823972.1"/>
</dbReference>
<name>A0A6A6I991_9PLEO</name>
<proteinExistence type="predicted"/>
<protein>
    <submittedName>
        <fullName evidence="2">Uncharacterized protein</fullName>
    </submittedName>
</protein>
<dbReference type="Proteomes" id="UP000800094">
    <property type="component" value="Unassembled WGS sequence"/>
</dbReference>
<keyword evidence="1" id="KW-0812">Transmembrane</keyword>
<evidence type="ECO:0000313" key="2">
    <source>
        <dbReference type="EMBL" id="KAF2246080.1"/>
    </source>
</evidence>
<dbReference type="GeneID" id="54577302"/>
<accession>A0A6A6I991</accession>
<dbReference type="AlphaFoldDB" id="A0A6A6I991"/>
<keyword evidence="1" id="KW-1133">Transmembrane helix</keyword>
<sequence>ISNTYDHRIRKIRYPVRSTHVKPDTGGLVVRWVTTSEYPAVVCFCLFFGLRYVSTKRGRSPRPWTLVFTSRLQDPSFPLSPFQSFIIILVDLFFCLPASI</sequence>
<keyword evidence="3" id="KW-1185">Reference proteome</keyword>
<evidence type="ECO:0000256" key="1">
    <source>
        <dbReference type="SAM" id="Phobius"/>
    </source>
</evidence>
<feature type="non-terminal residue" evidence="2">
    <location>
        <position position="1"/>
    </location>
</feature>
<gene>
    <name evidence="2" type="ORF">BU26DRAFT_432383</name>
</gene>